<keyword evidence="6 7" id="KW-0067">ATP-binding</keyword>
<comment type="caution">
    <text evidence="9">The sequence shown here is derived from an EMBL/GenBank/DDBJ whole genome shotgun (WGS) entry which is preliminary data.</text>
</comment>
<reference evidence="9 10" key="1">
    <citation type="journal article" date="2016" name="Nat. Commun.">
        <title>Thousands of microbial genomes shed light on interconnected biogeochemical processes in an aquifer system.</title>
        <authorList>
            <person name="Anantharaman K."/>
            <person name="Brown C.T."/>
            <person name="Hug L.A."/>
            <person name="Sharon I."/>
            <person name="Castelle C.J."/>
            <person name="Probst A.J."/>
            <person name="Thomas B.C."/>
            <person name="Singh A."/>
            <person name="Wilkins M.J."/>
            <person name="Karaoz U."/>
            <person name="Brodie E.L."/>
            <person name="Williams K.H."/>
            <person name="Hubbard S.S."/>
            <person name="Banfield J.F."/>
        </authorList>
    </citation>
    <scope>NUCLEOTIDE SEQUENCE [LARGE SCALE GENOMIC DNA]</scope>
</reference>
<dbReference type="GO" id="GO:0005829">
    <property type="term" value="C:cytosol"/>
    <property type="evidence" value="ECO:0007669"/>
    <property type="project" value="TreeGrafter"/>
</dbReference>
<dbReference type="PANTHER" id="PTHR11406:SF23">
    <property type="entry name" value="PHOSPHOGLYCERATE KINASE 1, CHLOROPLASTIC-RELATED"/>
    <property type="match status" value="1"/>
</dbReference>
<dbReference type="GO" id="GO:0006096">
    <property type="term" value="P:glycolytic process"/>
    <property type="evidence" value="ECO:0007669"/>
    <property type="project" value="InterPro"/>
</dbReference>
<evidence type="ECO:0000313" key="10">
    <source>
        <dbReference type="Proteomes" id="UP000176787"/>
    </source>
</evidence>
<dbReference type="InterPro" id="IPR015824">
    <property type="entry name" value="Phosphoglycerate_kinase_N"/>
</dbReference>
<evidence type="ECO:0000256" key="6">
    <source>
        <dbReference type="ARBA" id="ARBA00022840"/>
    </source>
</evidence>
<dbReference type="GO" id="GO:0004618">
    <property type="term" value="F:phosphoglycerate kinase activity"/>
    <property type="evidence" value="ECO:0007669"/>
    <property type="project" value="UniProtKB-EC"/>
</dbReference>
<keyword evidence="4" id="KW-0547">Nucleotide-binding</keyword>
<dbReference type="AlphaFoldDB" id="A0A1G2F163"/>
<gene>
    <name evidence="9" type="ORF">A3H02_01695</name>
</gene>
<evidence type="ECO:0000256" key="5">
    <source>
        <dbReference type="ARBA" id="ARBA00022777"/>
    </source>
</evidence>
<dbReference type="GO" id="GO:0043531">
    <property type="term" value="F:ADP binding"/>
    <property type="evidence" value="ECO:0007669"/>
    <property type="project" value="TreeGrafter"/>
</dbReference>
<dbReference type="GO" id="GO:0006094">
    <property type="term" value="P:gluconeogenesis"/>
    <property type="evidence" value="ECO:0007669"/>
    <property type="project" value="TreeGrafter"/>
</dbReference>
<evidence type="ECO:0000256" key="4">
    <source>
        <dbReference type="ARBA" id="ARBA00022741"/>
    </source>
</evidence>
<dbReference type="SUPFAM" id="SSF53748">
    <property type="entry name" value="Phosphoglycerate kinase"/>
    <property type="match status" value="1"/>
</dbReference>
<dbReference type="EC" id="2.7.2.3" evidence="2 8"/>
<keyword evidence="3 8" id="KW-0808">Transferase</keyword>
<accession>A0A1G2F163</accession>
<evidence type="ECO:0000256" key="2">
    <source>
        <dbReference type="ARBA" id="ARBA00013061"/>
    </source>
</evidence>
<dbReference type="PIRSF" id="PIRSF000724">
    <property type="entry name" value="Pgk"/>
    <property type="match status" value="1"/>
</dbReference>
<dbReference type="EMBL" id="MHMS01000022">
    <property type="protein sequence ID" value="OGZ31759.1"/>
    <property type="molecule type" value="Genomic_DNA"/>
</dbReference>
<evidence type="ECO:0000256" key="3">
    <source>
        <dbReference type="ARBA" id="ARBA00022679"/>
    </source>
</evidence>
<evidence type="ECO:0000256" key="7">
    <source>
        <dbReference type="PIRSR" id="PIRSR000724-2"/>
    </source>
</evidence>
<feature type="binding site" evidence="7">
    <location>
        <position position="267"/>
    </location>
    <ligand>
        <name>ATP</name>
        <dbReference type="ChEBI" id="CHEBI:30616"/>
    </ligand>
</feature>
<dbReference type="InterPro" id="IPR001576">
    <property type="entry name" value="Phosphoglycerate_kinase"/>
</dbReference>
<protein>
    <recommendedName>
        <fullName evidence="2 8">Phosphoglycerate kinase</fullName>
        <ecNumber evidence="2 8">2.7.2.3</ecNumber>
    </recommendedName>
</protein>
<sequence>MINIKNKKVLMRVDFNLPIVRGKVQDDFRVRKVLPSIKKLNKQGGKLILISHLNVEGRYPSLEKVAAFIRKRYLKNLIFVKDLTGPKAKNAVLNLESGGMVLLENLRKYRGEEGNAPSFAKKLAKLADIYINEAFSASHRPHASIVGVPKYLPSCFGELFKKEIKNLSRAFRPPHPFLLILGGKKIKTKLPLIEKFLNKADFIAIGGKLVSEFKAEKNPPEKIILPVDAIAKNNIIYDLGQKSTDKIIELAQGSKFVLWNGPLGWIEGGFEKGTKKLARALARSDKKIIVGGGDTVGYLDKLGLLPRFSFVSTGGGAMLEFLAKETLPGIEAIVKSNIKNQNAK</sequence>
<dbReference type="STRING" id="1801726.A3H02_01695"/>
<evidence type="ECO:0000313" key="9">
    <source>
        <dbReference type="EMBL" id="OGZ31759.1"/>
    </source>
</evidence>
<organism evidence="9 10">
    <name type="scientific">Candidatus Niyogibacteria bacterium RIFCSPLOWO2_12_FULL_41_13</name>
    <dbReference type="NCBI Taxonomy" id="1801726"/>
    <lineage>
        <taxon>Bacteria</taxon>
        <taxon>Candidatus Niyogiibacteriota</taxon>
    </lineage>
</organism>
<feature type="binding site" evidence="7">
    <location>
        <position position="189"/>
    </location>
    <ligand>
        <name>ATP</name>
        <dbReference type="ChEBI" id="CHEBI:30616"/>
    </ligand>
</feature>
<proteinExistence type="inferred from homology"/>
<name>A0A1G2F163_9BACT</name>
<dbReference type="Gene3D" id="3.40.50.1260">
    <property type="entry name" value="Phosphoglycerate kinase, N-terminal domain"/>
    <property type="match status" value="3"/>
</dbReference>
<feature type="binding site" evidence="7">
    <location>
        <begin position="292"/>
        <end position="295"/>
    </location>
    <ligand>
        <name>ATP</name>
        <dbReference type="ChEBI" id="CHEBI:30616"/>
    </ligand>
</feature>
<dbReference type="InterPro" id="IPR036043">
    <property type="entry name" value="Phosphoglycerate_kinase_sf"/>
</dbReference>
<dbReference type="Proteomes" id="UP000176787">
    <property type="component" value="Unassembled WGS sequence"/>
</dbReference>
<dbReference type="Pfam" id="PF00162">
    <property type="entry name" value="PGK"/>
    <property type="match status" value="1"/>
</dbReference>
<dbReference type="PRINTS" id="PR00477">
    <property type="entry name" value="PHGLYCKINASE"/>
</dbReference>
<comment type="similarity">
    <text evidence="8">Belongs to the phosphoglycerate kinase family.</text>
</comment>
<dbReference type="PANTHER" id="PTHR11406">
    <property type="entry name" value="PHOSPHOGLYCERATE KINASE"/>
    <property type="match status" value="1"/>
</dbReference>
<keyword evidence="5 8" id="KW-0418">Kinase</keyword>
<dbReference type="GO" id="GO:0005524">
    <property type="term" value="F:ATP binding"/>
    <property type="evidence" value="ECO:0007669"/>
    <property type="project" value="UniProtKB-KW"/>
</dbReference>
<evidence type="ECO:0000256" key="8">
    <source>
        <dbReference type="RuleBase" id="RU000532"/>
    </source>
</evidence>
<evidence type="ECO:0000256" key="1">
    <source>
        <dbReference type="ARBA" id="ARBA00000642"/>
    </source>
</evidence>
<comment type="catalytic activity">
    <reaction evidence="1 8">
        <text>(2R)-3-phosphoglycerate + ATP = (2R)-3-phospho-glyceroyl phosphate + ADP</text>
        <dbReference type="Rhea" id="RHEA:14801"/>
        <dbReference type="ChEBI" id="CHEBI:30616"/>
        <dbReference type="ChEBI" id="CHEBI:57604"/>
        <dbReference type="ChEBI" id="CHEBI:58272"/>
        <dbReference type="ChEBI" id="CHEBI:456216"/>
        <dbReference type="EC" id="2.7.2.3"/>
    </reaction>
</comment>